<keyword evidence="1" id="KW-1133">Transmembrane helix</keyword>
<keyword evidence="1" id="KW-0812">Transmembrane</keyword>
<comment type="caution">
    <text evidence="2">The sequence shown here is derived from an EMBL/GenBank/DDBJ whole genome shotgun (WGS) entry which is preliminary data.</text>
</comment>
<protein>
    <submittedName>
        <fullName evidence="2">Uncharacterized protein</fullName>
    </submittedName>
</protein>
<reference evidence="2 3" key="1">
    <citation type="submission" date="2023-09" db="EMBL/GenBank/DDBJ databases">
        <authorList>
            <person name="Rey-Velasco X."/>
        </authorList>
    </citation>
    <scope>NUCLEOTIDE SEQUENCE [LARGE SCALE GENOMIC DNA]</scope>
    <source>
        <strain evidence="2 3">W345</strain>
    </source>
</reference>
<keyword evidence="1" id="KW-0472">Membrane</keyword>
<name>A0ABU2WJI5_9GAMM</name>
<dbReference type="EMBL" id="JAVRIC010000016">
    <property type="protein sequence ID" value="MDT0498030.1"/>
    <property type="molecule type" value="Genomic_DNA"/>
</dbReference>
<organism evidence="2 3">
    <name type="scientific">Banduia mediterranea</name>
    <dbReference type="NCBI Taxonomy" id="3075609"/>
    <lineage>
        <taxon>Bacteria</taxon>
        <taxon>Pseudomonadati</taxon>
        <taxon>Pseudomonadota</taxon>
        <taxon>Gammaproteobacteria</taxon>
        <taxon>Nevskiales</taxon>
        <taxon>Algiphilaceae</taxon>
        <taxon>Banduia</taxon>
    </lineage>
</organism>
<evidence type="ECO:0000256" key="1">
    <source>
        <dbReference type="SAM" id="Phobius"/>
    </source>
</evidence>
<accession>A0ABU2WJI5</accession>
<evidence type="ECO:0000313" key="3">
    <source>
        <dbReference type="Proteomes" id="UP001254608"/>
    </source>
</evidence>
<dbReference type="RefSeq" id="WP_311365420.1">
    <property type="nucleotide sequence ID" value="NZ_JAVRIC010000016.1"/>
</dbReference>
<sequence length="41" mass="4690">MAWIYIDPLTGRSRIKRRYLWATYGVVAGMLAGFSIHALFS</sequence>
<gene>
    <name evidence="2" type="ORF">RM530_11740</name>
</gene>
<evidence type="ECO:0000313" key="2">
    <source>
        <dbReference type="EMBL" id="MDT0498030.1"/>
    </source>
</evidence>
<dbReference type="Proteomes" id="UP001254608">
    <property type="component" value="Unassembled WGS sequence"/>
</dbReference>
<proteinExistence type="predicted"/>
<feature type="transmembrane region" description="Helical" evidence="1">
    <location>
        <begin position="21"/>
        <end position="40"/>
    </location>
</feature>
<keyword evidence="3" id="KW-1185">Reference proteome</keyword>